<evidence type="ECO:0000313" key="1">
    <source>
        <dbReference type="EMBL" id="KZP27132.1"/>
    </source>
</evidence>
<name>A0A166QGU4_9AGAM</name>
<sequence length="63" mass="7140">MRRGTWKRTEQLVTADHRHPLYVDVVPVKQGEERLFVGGRAQVGGCPFGEDGCVCLWDELRKG</sequence>
<protein>
    <submittedName>
        <fullName evidence="1">Uncharacterized protein</fullName>
    </submittedName>
</protein>
<dbReference type="EMBL" id="KV417510">
    <property type="protein sequence ID" value="KZP27132.1"/>
    <property type="molecule type" value="Genomic_DNA"/>
</dbReference>
<evidence type="ECO:0000313" key="2">
    <source>
        <dbReference type="Proteomes" id="UP000076532"/>
    </source>
</evidence>
<dbReference type="Proteomes" id="UP000076532">
    <property type="component" value="Unassembled WGS sequence"/>
</dbReference>
<gene>
    <name evidence="1" type="ORF">FIBSPDRAFT_853762</name>
</gene>
<organism evidence="1 2">
    <name type="scientific">Athelia psychrophila</name>
    <dbReference type="NCBI Taxonomy" id="1759441"/>
    <lineage>
        <taxon>Eukaryota</taxon>
        <taxon>Fungi</taxon>
        <taxon>Dikarya</taxon>
        <taxon>Basidiomycota</taxon>
        <taxon>Agaricomycotina</taxon>
        <taxon>Agaricomycetes</taxon>
        <taxon>Agaricomycetidae</taxon>
        <taxon>Atheliales</taxon>
        <taxon>Atheliaceae</taxon>
        <taxon>Athelia</taxon>
    </lineage>
</organism>
<proteinExistence type="predicted"/>
<reference evidence="1 2" key="1">
    <citation type="journal article" date="2016" name="Mol. Biol. Evol.">
        <title>Comparative Genomics of Early-Diverging Mushroom-Forming Fungi Provides Insights into the Origins of Lignocellulose Decay Capabilities.</title>
        <authorList>
            <person name="Nagy L.G."/>
            <person name="Riley R."/>
            <person name="Tritt A."/>
            <person name="Adam C."/>
            <person name="Daum C."/>
            <person name="Floudas D."/>
            <person name="Sun H."/>
            <person name="Yadav J.S."/>
            <person name="Pangilinan J."/>
            <person name="Larsson K.H."/>
            <person name="Matsuura K."/>
            <person name="Barry K."/>
            <person name="Labutti K."/>
            <person name="Kuo R."/>
            <person name="Ohm R.A."/>
            <person name="Bhattacharya S.S."/>
            <person name="Shirouzu T."/>
            <person name="Yoshinaga Y."/>
            <person name="Martin F.M."/>
            <person name="Grigoriev I.V."/>
            <person name="Hibbett D.S."/>
        </authorList>
    </citation>
    <scope>NUCLEOTIDE SEQUENCE [LARGE SCALE GENOMIC DNA]</scope>
    <source>
        <strain evidence="1 2">CBS 109695</strain>
    </source>
</reference>
<dbReference type="AlphaFoldDB" id="A0A166QGU4"/>
<accession>A0A166QGU4</accession>
<keyword evidence="2" id="KW-1185">Reference proteome</keyword>